<name>A0AA46TI50_9ACTN</name>
<organism evidence="3 4">
    <name type="scientific">Solicola gregarius</name>
    <dbReference type="NCBI Taxonomy" id="2908642"/>
    <lineage>
        <taxon>Bacteria</taxon>
        <taxon>Bacillati</taxon>
        <taxon>Actinomycetota</taxon>
        <taxon>Actinomycetes</taxon>
        <taxon>Propionibacteriales</taxon>
        <taxon>Nocardioidaceae</taxon>
        <taxon>Solicola</taxon>
    </lineage>
</organism>
<gene>
    <name evidence="3" type="ORF">L0C25_20850</name>
</gene>
<dbReference type="RefSeq" id="WP_271633706.1">
    <property type="nucleotide sequence ID" value="NZ_CP094970.1"/>
</dbReference>
<keyword evidence="4" id="KW-1185">Reference proteome</keyword>
<accession>A0AA46TI50</accession>
<feature type="compositionally biased region" description="Pro residues" evidence="1">
    <location>
        <begin position="9"/>
        <end position="20"/>
    </location>
</feature>
<evidence type="ECO:0000256" key="1">
    <source>
        <dbReference type="SAM" id="MobiDB-lite"/>
    </source>
</evidence>
<reference evidence="3" key="1">
    <citation type="submission" date="2022-01" db="EMBL/GenBank/DDBJ databases">
        <title>Nocardioidaceae gen. sp. A5X3R13.</title>
        <authorList>
            <person name="Lopez Marin M.A."/>
            <person name="Uhlik O."/>
        </authorList>
    </citation>
    <scope>NUCLEOTIDE SEQUENCE</scope>
    <source>
        <strain evidence="3">A5X3R13</strain>
    </source>
</reference>
<evidence type="ECO:0000313" key="4">
    <source>
        <dbReference type="Proteomes" id="UP001164390"/>
    </source>
</evidence>
<feature type="transmembrane region" description="Helical" evidence="2">
    <location>
        <begin position="58"/>
        <end position="82"/>
    </location>
</feature>
<keyword evidence="2" id="KW-0472">Membrane</keyword>
<keyword evidence="2" id="KW-0812">Transmembrane</keyword>
<feature type="region of interest" description="Disordered" evidence="1">
    <location>
        <begin position="1"/>
        <end position="24"/>
    </location>
</feature>
<dbReference type="KEGG" id="sgrg:L0C25_20850"/>
<dbReference type="AlphaFoldDB" id="A0AA46TI50"/>
<keyword evidence="2" id="KW-1133">Transmembrane helix</keyword>
<dbReference type="EMBL" id="CP094970">
    <property type="protein sequence ID" value="UYM04943.1"/>
    <property type="molecule type" value="Genomic_DNA"/>
</dbReference>
<evidence type="ECO:0000313" key="3">
    <source>
        <dbReference type="EMBL" id="UYM04943.1"/>
    </source>
</evidence>
<dbReference type="Proteomes" id="UP001164390">
    <property type="component" value="Chromosome"/>
</dbReference>
<sequence>MSMQNGSQPPVPPPPAPPMGGTPNAEKYVLEADAMRRRQLRSALLHGSRRTWREHPRVWPAIVIGVIAVAVVLAAIAVVSAYQKEMDKKEEEEEESGALALTQYVAGDPTRYVVRRADGTHDVRDLLRARSDESEVRH</sequence>
<proteinExistence type="predicted"/>
<protein>
    <submittedName>
        <fullName evidence="3">Uncharacterized protein</fullName>
    </submittedName>
</protein>
<evidence type="ECO:0000256" key="2">
    <source>
        <dbReference type="SAM" id="Phobius"/>
    </source>
</evidence>